<dbReference type="GO" id="GO:0004523">
    <property type="term" value="F:RNA-DNA hybrid ribonuclease activity"/>
    <property type="evidence" value="ECO:0007669"/>
    <property type="project" value="UniProtKB-UniRule"/>
</dbReference>
<dbReference type="NCBIfam" id="NF000595">
    <property type="entry name" value="PRK00015.1-3"/>
    <property type="match status" value="1"/>
</dbReference>
<comment type="cofactor">
    <cofactor evidence="2">
        <name>Mg(2+)</name>
        <dbReference type="ChEBI" id="CHEBI:18420"/>
    </cofactor>
</comment>
<evidence type="ECO:0000256" key="10">
    <source>
        <dbReference type="ARBA" id="ARBA00022723"/>
    </source>
</evidence>
<evidence type="ECO:0000313" key="19">
    <source>
        <dbReference type="Proteomes" id="UP000810252"/>
    </source>
</evidence>
<keyword evidence="10 14" id="KW-0479">Metal-binding</keyword>
<feature type="binding site" evidence="14 15">
    <location>
        <position position="21"/>
    </location>
    <ligand>
        <name>a divalent metal cation</name>
        <dbReference type="ChEBI" id="CHEBI:60240"/>
    </ligand>
</feature>
<evidence type="ECO:0000256" key="12">
    <source>
        <dbReference type="ARBA" id="ARBA00022801"/>
    </source>
</evidence>
<comment type="catalytic activity">
    <reaction evidence="1 14 15 16">
        <text>Endonucleolytic cleavage to 5'-phosphomonoester.</text>
        <dbReference type="EC" id="3.1.26.4"/>
    </reaction>
</comment>
<dbReference type="InterPro" id="IPR024567">
    <property type="entry name" value="RNase_HII/HIII_dom"/>
</dbReference>
<evidence type="ECO:0000256" key="16">
    <source>
        <dbReference type="RuleBase" id="RU003515"/>
    </source>
</evidence>
<comment type="similarity">
    <text evidence="5 14 16">Belongs to the RNase HII family.</text>
</comment>
<name>A0A9D9EK55_9BACT</name>
<evidence type="ECO:0000256" key="5">
    <source>
        <dbReference type="ARBA" id="ARBA00007383"/>
    </source>
</evidence>
<dbReference type="PANTHER" id="PTHR10954">
    <property type="entry name" value="RIBONUCLEASE H2 SUBUNIT A"/>
    <property type="match status" value="1"/>
</dbReference>
<proteinExistence type="inferred from homology"/>
<comment type="caution">
    <text evidence="18">The sequence shown here is derived from an EMBL/GenBank/DDBJ whole genome shotgun (WGS) entry which is preliminary data.</text>
</comment>
<evidence type="ECO:0000256" key="3">
    <source>
        <dbReference type="ARBA" id="ARBA00004065"/>
    </source>
</evidence>
<feature type="binding site" evidence="14 15">
    <location>
        <position position="22"/>
    </location>
    <ligand>
        <name>a divalent metal cation</name>
        <dbReference type="ChEBI" id="CHEBI:60240"/>
    </ligand>
</feature>
<accession>A0A9D9EK55</accession>
<keyword evidence="11 14" id="KW-0255">Endonuclease</keyword>
<feature type="binding site" evidence="14 15">
    <location>
        <position position="113"/>
    </location>
    <ligand>
        <name>a divalent metal cation</name>
        <dbReference type="ChEBI" id="CHEBI:60240"/>
    </ligand>
</feature>
<dbReference type="GO" id="GO:0032299">
    <property type="term" value="C:ribonuclease H2 complex"/>
    <property type="evidence" value="ECO:0007669"/>
    <property type="project" value="TreeGrafter"/>
</dbReference>
<keyword evidence="12 14" id="KW-0378">Hydrolase</keyword>
<dbReference type="InterPro" id="IPR012337">
    <property type="entry name" value="RNaseH-like_sf"/>
</dbReference>
<dbReference type="InterPro" id="IPR036397">
    <property type="entry name" value="RNaseH_sf"/>
</dbReference>
<keyword evidence="9 14" id="KW-0540">Nuclease</keyword>
<evidence type="ECO:0000256" key="14">
    <source>
        <dbReference type="HAMAP-Rule" id="MF_00052"/>
    </source>
</evidence>
<dbReference type="GO" id="GO:0006298">
    <property type="term" value="P:mismatch repair"/>
    <property type="evidence" value="ECO:0007669"/>
    <property type="project" value="TreeGrafter"/>
</dbReference>
<evidence type="ECO:0000256" key="8">
    <source>
        <dbReference type="ARBA" id="ARBA00022490"/>
    </source>
</evidence>
<dbReference type="GO" id="GO:0005737">
    <property type="term" value="C:cytoplasm"/>
    <property type="evidence" value="ECO:0007669"/>
    <property type="project" value="UniProtKB-SubCell"/>
</dbReference>
<keyword evidence="8 14" id="KW-0963">Cytoplasm</keyword>
<dbReference type="Proteomes" id="UP000810252">
    <property type="component" value="Unassembled WGS sequence"/>
</dbReference>
<dbReference type="HAMAP" id="MF_00052_B">
    <property type="entry name" value="RNase_HII_B"/>
    <property type="match status" value="1"/>
</dbReference>
<evidence type="ECO:0000256" key="11">
    <source>
        <dbReference type="ARBA" id="ARBA00022759"/>
    </source>
</evidence>
<comment type="cofactor">
    <cofactor evidence="14 15">
        <name>Mn(2+)</name>
        <dbReference type="ChEBI" id="CHEBI:29035"/>
    </cofactor>
    <cofactor evidence="14 15">
        <name>Mg(2+)</name>
        <dbReference type="ChEBI" id="CHEBI:18420"/>
    </cofactor>
    <text evidence="14 15">Manganese or magnesium. Binds 1 divalent metal ion per monomer in the absence of substrate. May bind a second metal ion after substrate binding.</text>
</comment>
<evidence type="ECO:0000313" key="18">
    <source>
        <dbReference type="EMBL" id="MBO8448612.1"/>
    </source>
</evidence>
<dbReference type="GO" id="GO:0003723">
    <property type="term" value="F:RNA binding"/>
    <property type="evidence" value="ECO:0007669"/>
    <property type="project" value="UniProtKB-UniRule"/>
</dbReference>
<evidence type="ECO:0000256" key="7">
    <source>
        <dbReference type="ARBA" id="ARBA00019179"/>
    </source>
</evidence>
<reference evidence="18" key="1">
    <citation type="submission" date="2020-10" db="EMBL/GenBank/DDBJ databases">
        <authorList>
            <person name="Gilroy R."/>
        </authorList>
    </citation>
    <scope>NUCLEOTIDE SEQUENCE</scope>
    <source>
        <strain evidence="18">20514</strain>
    </source>
</reference>
<evidence type="ECO:0000256" key="6">
    <source>
        <dbReference type="ARBA" id="ARBA00012180"/>
    </source>
</evidence>
<dbReference type="InterPro" id="IPR001352">
    <property type="entry name" value="RNase_HII/HIII"/>
</dbReference>
<dbReference type="EMBL" id="JADIMQ010000072">
    <property type="protein sequence ID" value="MBO8448612.1"/>
    <property type="molecule type" value="Genomic_DNA"/>
</dbReference>
<comment type="subcellular location">
    <subcellularLocation>
        <location evidence="4 14">Cytoplasm</location>
    </subcellularLocation>
</comment>
<evidence type="ECO:0000256" key="1">
    <source>
        <dbReference type="ARBA" id="ARBA00000077"/>
    </source>
</evidence>
<dbReference type="GO" id="GO:0043137">
    <property type="term" value="P:DNA replication, removal of RNA primer"/>
    <property type="evidence" value="ECO:0007669"/>
    <property type="project" value="TreeGrafter"/>
</dbReference>
<gene>
    <name evidence="14" type="primary">rnhB</name>
    <name evidence="18" type="ORF">IAC29_05000</name>
</gene>
<dbReference type="InterPro" id="IPR022898">
    <property type="entry name" value="RNase_HII"/>
</dbReference>
<dbReference type="EC" id="3.1.26.4" evidence="6 14"/>
<dbReference type="Gene3D" id="3.30.420.10">
    <property type="entry name" value="Ribonuclease H-like superfamily/Ribonuclease H"/>
    <property type="match status" value="1"/>
</dbReference>
<evidence type="ECO:0000256" key="15">
    <source>
        <dbReference type="PROSITE-ProRule" id="PRU01319"/>
    </source>
</evidence>
<dbReference type="PANTHER" id="PTHR10954:SF18">
    <property type="entry name" value="RIBONUCLEASE HII"/>
    <property type="match status" value="1"/>
</dbReference>
<evidence type="ECO:0000256" key="13">
    <source>
        <dbReference type="ARBA" id="ARBA00023211"/>
    </source>
</evidence>
<dbReference type="Pfam" id="PF01351">
    <property type="entry name" value="RNase_HII"/>
    <property type="match status" value="1"/>
</dbReference>
<protein>
    <recommendedName>
        <fullName evidence="7 14">Ribonuclease HII</fullName>
        <shortName evidence="14">RNase HII</shortName>
        <ecNumber evidence="6 14">3.1.26.4</ecNumber>
    </recommendedName>
</protein>
<dbReference type="CDD" id="cd07182">
    <property type="entry name" value="RNase_HII_bacteria_HII_like"/>
    <property type="match status" value="1"/>
</dbReference>
<organism evidence="18 19">
    <name type="scientific">Candidatus Cryptobacteroides merdigallinarum</name>
    <dbReference type="NCBI Taxonomy" id="2840770"/>
    <lineage>
        <taxon>Bacteria</taxon>
        <taxon>Pseudomonadati</taxon>
        <taxon>Bacteroidota</taxon>
        <taxon>Bacteroidia</taxon>
        <taxon>Bacteroidales</taxon>
        <taxon>Candidatus Cryptobacteroides</taxon>
    </lineage>
</organism>
<comment type="function">
    <text evidence="3 14 16">Endonuclease that specifically degrades the RNA of RNA-DNA hybrids.</text>
</comment>
<dbReference type="PROSITE" id="PS51975">
    <property type="entry name" value="RNASE_H_2"/>
    <property type="match status" value="1"/>
</dbReference>
<dbReference type="AlphaFoldDB" id="A0A9D9EK55"/>
<evidence type="ECO:0000256" key="2">
    <source>
        <dbReference type="ARBA" id="ARBA00001946"/>
    </source>
</evidence>
<evidence type="ECO:0000256" key="9">
    <source>
        <dbReference type="ARBA" id="ARBA00022722"/>
    </source>
</evidence>
<dbReference type="SUPFAM" id="SSF53098">
    <property type="entry name" value="Ribonuclease H-like"/>
    <property type="match status" value="1"/>
</dbReference>
<reference evidence="18" key="2">
    <citation type="journal article" date="2021" name="PeerJ">
        <title>Extensive microbial diversity within the chicken gut microbiome revealed by metagenomics and culture.</title>
        <authorList>
            <person name="Gilroy R."/>
            <person name="Ravi A."/>
            <person name="Getino M."/>
            <person name="Pursley I."/>
            <person name="Horton D.L."/>
            <person name="Alikhan N.F."/>
            <person name="Baker D."/>
            <person name="Gharbi K."/>
            <person name="Hall N."/>
            <person name="Watson M."/>
            <person name="Adriaenssens E.M."/>
            <person name="Foster-Nyarko E."/>
            <person name="Jarju S."/>
            <person name="Secka A."/>
            <person name="Antonio M."/>
            <person name="Oren A."/>
            <person name="Chaudhuri R.R."/>
            <person name="La Ragione R."/>
            <person name="Hildebrand F."/>
            <person name="Pallen M.J."/>
        </authorList>
    </citation>
    <scope>NUCLEOTIDE SEQUENCE</scope>
    <source>
        <strain evidence="18">20514</strain>
    </source>
</reference>
<feature type="domain" description="RNase H type-2" evidence="17">
    <location>
        <begin position="15"/>
        <end position="230"/>
    </location>
</feature>
<keyword evidence="13 14" id="KW-0464">Manganese</keyword>
<dbReference type="GO" id="GO:0030145">
    <property type="term" value="F:manganese ion binding"/>
    <property type="evidence" value="ECO:0007669"/>
    <property type="project" value="UniProtKB-UniRule"/>
</dbReference>
<evidence type="ECO:0000259" key="17">
    <source>
        <dbReference type="PROSITE" id="PS51975"/>
    </source>
</evidence>
<sequence length="230" mass="25792">MTRKPDLIPHLHPGKTEAGCDEAGRGPLAGPVYAAAVILPEDFRHPLLDDSKKMTGKSREILREVIEREAVAFSVQAVDAAEIDSLNILNASIAGMQRAVMRLARKPDYLLIDGNRFYPFSRIASLARSLQGETLHCPDVGQDLSVYDSIPFTCVVKGDGKYASIAAASVLAKTCRDEFMRKIAEEYPEYGWDRNMGYPTREHIEAIRKYGLTPYHRRSFRPKELEPALW</sequence>
<evidence type="ECO:0000256" key="4">
    <source>
        <dbReference type="ARBA" id="ARBA00004496"/>
    </source>
</evidence>